<evidence type="ECO:0000313" key="8">
    <source>
        <dbReference type="EMBL" id="KRZ67090.1"/>
    </source>
</evidence>
<dbReference type="PRINTS" id="PR01716">
    <property type="entry name" value="DEATHASSOCP3"/>
</dbReference>
<evidence type="ECO:0000256" key="3">
    <source>
        <dbReference type="ARBA" id="ARBA00022946"/>
    </source>
</evidence>
<comment type="similarity">
    <text evidence="2">Belongs to the mitochondrion-specific ribosomal protein mS29 family.</text>
</comment>
<dbReference type="GO" id="GO:0003735">
    <property type="term" value="F:structural constituent of ribosome"/>
    <property type="evidence" value="ECO:0007669"/>
    <property type="project" value="TreeGrafter"/>
</dbReference>
<dbReference type="InterPro" id="IPR008092">
    <property type="entry name" value="Ribosomal_mS29_met"/>
</dbReference>
<reference evidence="8 9" key="1">
    <citation type="submission" date="2015-01" db="EMBL/GenBank/DDBJ databases">
        <title>Evolution of Trichinella species and genotypes.</title>
        <authorList>
            <person name="Korhonen P.K."/>
            <person name="Edoardo P."/>
            <person name="Giuseppe L.R."/>
            <person name="Gasser R.B."/>
        </authorList>
    </citation>
    <scope>NUCLEOTIDE SEQUENCE [LARGE SCALE GENOMIC DNA]</scope>
    <source>
        <strain evidence="8">ISS1980</strain>
    </source>
</reference>
<accession>A0A0V1M6U0</accession>
<dbReference type="Pfam" id="PF10236">
    <property type="entry name" value="DAP3"/>
    <property type="match status" value="1"/>
</dbReference>
<gene>
    <name evidence="8" type="primary">Dap3</name>
    <name evidence="8" type="ORF">T10_5722</name>
</gene>
<feature type="non-terminal residue" evidence="8">
    <location>
        <position position="1"/>
    </location>
</feature>
<evidence type="ECO:0000256" key="6">
    <source>
        <dbReference type="ARBA" id="ARBA00023274"/>
    </source>
</evidence>
<proteinExistence type="inferred from homology"/>
<keyword evidence="4 8" id="KW-0689">Ribosomal protein</keyword>
<evidence type="ECO:0000256" key="4">
    <source>
        <dbReference type="ARBA" id="ARBA00022980"/>
    </source>
</evidence>
<dbReference type="Proteomes" id="UP000054843">
    <property type="component" value="Unassembled WGS sequence"/>
</dbReference>
<name>A0A0V1M6U0_9BILA</name>
<dbReference type="GO" id="GO:0006915">
    <property type="term" value="P:apoptotic process"/>
    <property type="evidence" value="ECO:0007669"/>
    <property type="project" value="InterPro"/>
</dbReference>
<evidence type="ECO:0000256" key="7">
    <source>
        <dbReference type="ARBA" id="ARBA00035140"/>
    </source>
</evidence>
<dbReference type="PANTHER" id="PTHR12810">
    <property type="entry name" value="MITOCHONDRIAL 28S RIBOSOMAL PROTEIN S29"/>
    <property type="match status" value="1"/>
</dbReference>
<protein>
    <recommendedName>
        <fullName evidence="7">Small ribosomal subunit protein mS29</fullName>
    </recommendedName>
</protein>
<keyword evidence="9" id="KW-1185">Reference proteome</keyword>
<dbReference type="EMBL" id="JYDO01000210">
    <property type="protein sequence ID" value="KRZ67090.1"/>
    <property type="molecule type" value="Genomic_DNA"/>
</dbReference>
<dbReference type="STRING" id="268474.A0A0V1M6U0"/>
<keyword evidence="6" id="KW-0687">Ribonucleoprotein</keyword>
<organism evidence="8 9">
    <name type="scientific">Trichinella papuae</name>
    <dbReference type="NCBI Taxonomy" id="268474"/>
    <lineage>
        <taxon>Eukaryota</taxon>
        <taxon>Metazoa</taxon>
        <taxon>Ecdysozoa</taxon>
        <taxon>Nematoda</taxon>
        <taxon>Enoplea</taxon>
        <taxon>Dorylaimia</taxon>
        <taxon>Trichinellida</taxon>
        <taxon>Trichinellidae</taxon>
        <taxon>Trichinella</taxon>
    </lineage>
</organism>
<dbReference type="InterPro" id="IPR019368">
    <property type="entry name" value="Ribosomal_mS29"/>
</dbReference>
<dbReference type="GO" id="GO:0005763">
    <property type="term" value="C:mitochondrial small ribosomal subunit"/>
    <property type="evidence" value="ECO:0007669"/>
    <property type="project" value="TreeGrafter"/>
</dbReference>
<comment type="subcellular location">
    <subcellularLocation>
        <location evidence="1">Mitochondrion</location>
    </subcellularLocation>
</comment>
<evidence type="ECO:0000256" key="5">
    <source>
        <dbReference type="ARBA" id="ARBA00023128"/>
    </source>
</evidence>
<evidence type="ECO:0000313" key="9">
    <source>
        <dbReference type="Proteomes" id="UP000054843"/>
    </source>
</evidence>
<keyword evidence="5" id="KW-0496">Mitochondrion</keyword>
<evidence type="ECO:0000256" key="2">
    <source>
        <dbReference type="ARBA" id="ARBA00009863"/>
    </source>
</evidence>
<comment type="caution">
    <text evidence="8">The sequence shown here is derived from an EMBL/GenBank/DDBJ whole genome shotgun (WGS) entry which is preliminary data.</text>
</comment>
<evidence type="ECO:0000256" key="1">
    <source>
        <dbReference type="ARBA" id="ARBA00004173"/>
    </source>
</evidence>
<sequence>KESNGRSKKKAGRTEQRRASRKAVEASSFHDALDISLFDIVSFGVPLVNYPFPSVGINKSILIMKLICGVTNLAKRNVSFAAPKFVLQAKNQSKWYRIDNLVYDALALEKALPLGYLKQVDTFSECQFILRSQLLDLVNCMSCMNPTAPVIRYVLFGKFGTGKTTTLCQALHWAYMNDFIVCHVPFARKWIHNFKEVAVSTWKSGRIDMPLDAVAWLEVFKRRNEARITALGMKTSKDYVWGARDSTKCDEPLMSVVELGIARPKFATDCVGVLLKELKMNATNEKCKLFVSVDCVNSFFTVSRVKRADKTFAEASCLSLVHAFKKMLKNDWNNGIVVVTVDSRQYLYLDRPSYLPLFLLGREGFELLEPFVPVHIEKYTETEARSYFEYMIAKNWIQHEKGKQERNVSNSNDPMFRLFAARREEGQLELMHLSDYNPLLLDKLCAFMHALVDVLFGLFRRLHFDRFILQIVFLHATEQTFSGHQRFTVGVEAFQTEFNHEKLFDRFDRFQAGIIFEQIIANADRTSRSQGGENSSRQLVNHVRFRLQLADHQTLVMQLTADVHTAQDVLFQRCNKLFNTSGRRHPRFTGDQP</sequence>
<dbReference type="AlphaFoldDB" id="A0A0V1M6U0"/>
<keyword evidence="3" id="KW-0809">Transit peptide</keyword>
<dbReference type="OrthoDB" id="274828at2759"/>
<dbReference type="PANTHER" id="PTHR12810:SF0">
    <property type="entry name" value="SMALL RIBOSOMAL SUBUNIT PROTEIN MS29"/>
    <property type="match status" value="1"/>
</dbReference>